<keyword evidence="3" id="KW-1185">Reference proteome</keyword>
<name>A0ABR4ELC7_9PEZI</name>
<keyword evidence="1" id="KW-1133">Transmembrane helix</keyword>
<accession>A0ABR4ELC7</accession>
<feature type="transmembrane region" description="Helical" evidence="1">
    <location>
        <begin position="386"/>
        <end position="411"/>
    </location>
</feature>
<feature type="transmembrane region" description="Helical" evidence="1">
    <location>
        <begin position="423"/>
        <end position="441"/>
    </location>
</feature>
<sequence length="493" mass="55675">MEWMISSTDFPETDSGHFGFNSSNICKLSVVKIEGKETGEVEFQDTTLSSVAEYGAWIKRCRPSSLGPHSPTLLLAMHKRLEVNQTNDGFVTSTSLAYNFDRFRGFCRDLCQHRALESIIARVSTAIFSCKSVKWEGQNGFGNSIVYHCKSDTESLETGDDIVLSTTSFTNTPVTFAVMYGCTERIMKNTRIWLERCKGSVFHPLVLPMIFAEHERKRIFNAIDSKSTELEERILELEKRVKEKPKKEVGAQTAKSQEKQTMTQRDCEAIELWRSMSSLKNGLEGLLAELGSMRDHLSTLSESQSKSNQGLGLLHESVQGPEVYIDARLKEMMAEFRSKIRSCESLLGGMTLATQMEWNYYTRRDAQVNFSIATAARMDGSQMKQISLLGMIFLPGTFLATFFSMTFFSWIPDDSAQVISPWLGLYGGLTVVLTAVTVMLLNKWSNKEMENARETLEKELEQDSDSTLFSRFNFSRSSSSFRSKDVELGIVSR</sequence>
<reference evidence="2 3" key="1">
    <citation type="submission" date="2024-03" db="EMBL/GenBank/DDBJ databases">
        <title>A high-quality draft genome sequence of Diaporthe vaccinii, a causative agent of upright dieback and viscid rot disease in cranberry plants.</title>
        <authorList>
            <person name="Sarrasin M."/>
            <person name="Lang B.F."/>
            <person name="Burger G."/>
        </authorList>
    </citation>
    <scope>NUCLEOTIDE SEQUENCE [LARGE SCALE GENOMIC DNA]</scope>
    <source>
        <strain evidence="2 3">IS7</strain>
    </source>
</reference>
<dbReference type="EMBL" id="JBAWTH010000044">
    <property type="protein sequence ID" value="KAL2283251.1"/>
    <property type="molecule type" value="Genomic_DNA"/>
</dbReference>
<evidence type="ECO:0000313" key="3">
    <source>
        <dbReference type="Proteomes" id="UP001600888"/>
    </source>
</evidence>
<keyword evidence="1" id="KW-0812">Transmembrane</keyword>
<dbReference type="Gene3D" id="1.20.58.340">
    <property type="entry name" value="Magnesium transport protein CorA, transmembrane region"/>
    <property type="match status" value="1"/>
</dbReference>
<dbReference type="Proteomes" id="UP001600888">
    <property type="component" value="Unassembled WGS sequence"/>
</dbReference>
<keyword evidence="1" id="KW-0472">Membrane</keyword>
<comment type="caution">
    <text evidence="2">The sequence shown here is derived from an EMBL/GenBank/DDBJ whole genome shotgun (WGS) entry which is preliminary data.</text>
</comment>
<evidence type="ECO:0000256" key="1">
    <source>
        <dbReference type="SAM" id="Phobius"/>
    </source>
</evidence>
<gene>
    <name evidence="2" type="ORF">FJTKL_10127</name>
</gene>
<proteinExistence type="predicted"/>
<organism evidence="2 3">
    <name type="scientific">Diaporthe vaccinii</name>
    <dbReference type="NCBI Taxonomy" id="105482"/>
    <lineage>
        <taxon>Eukaryota</taxon>
        <taxon>Fungi</taxon>
        <taxon>Dikarya</taxon>
        <taxon>Ascomycota</taxon>
        <taxon>Pezizomycotina</taxon>
        <taxon>Sordariomycetes</taxon>
        <taxon>Sordariomycetidae</taxon>
        <taxon>Diaporthales</taxon>
        <taxon>Diaporthaceae</taxon>
        <taxon>Diaporthe</taxon>
        <taxon>Diaporthe eres species complex</taxon>
    </lineage>
</organism>
<protein>
    <submittedName>
        <fullName evidence="2">Uncharacterized protein</fullName>
    </submittedName>
</protein>
<evidence type="ECO:0000313" key="2">
    <source>
        <dbReference type="EMBL" id="KAL2283251.1"/>
    </source>
</evidence>